<comment type="caution">
    <text evidence="1">The sequence shown here is derived from an EMBL/GenBank/DDBJ whole genome shotgun (WGS) entry which is preliminary data.</text>
</comment>
<sequence>MDHHIRSSRTSNTCTPSDDVLRSSTVLLPAHSFGRNGESPSVLFTFDSNVDYPPLPSSTTLHLPAMQTSSSILATVALLAVAALAVRGDETPVTSHPEVHEKASWAPLRALAALDEATLLTSQPVVDEKSWAPLRALAAMDEDQISTSQPVVDEKASWAPLRALRTTDDTKQ</sequence>
<dbReference type="OrthoDB" id="113682at2759"/>
<proteinExistence type="predicted"/>
<keyword evidence="2" id="KW-1185">Reference proteome</keyword>
<dbReference type="Proteomes" id="UP001165121">
    <property type="component" value="Unassembled WGS sequence"/>
</dbReference>
<dbReference type="AlphaFoldDB" id="A0A9W6Y536"/>
<gene>
    <name evidence="1" type="ORF">Pfra01_002371300</name>
</gene>
<evidence type="ECO:0000313" key="2">
    <source>
        <dbReference type="Proteomes" id="UP001165121"/>
    </source>
</evidence>
<organism evidence="1 2">
    <name type="scientific">Phytophthora fragariaefolia</name>
    <dbReference type="NCBI Taxonomy" id="1490495"/>
    <lineage>
        <taxon>Eukaryota</taxon>
        <taxon>Sar</taxon>
        <taxon>Stramenopiles</taxon>
        <taxon>Oomycota</taxon>
        <taxon>Peronosporomycetes</taxon>
        <taxon>Peronosporales</taxon>
        <taxon>Peronosporaceae</taxon>
        <taxon>Phytophthora</taxon>
    </lineage>
</organism>
<name>A0A9W6Y536_9STRA</name>
<accession>A0A9W6Y536</accession>
<reference evidence="1" key="1">
    <citation type="submission" date="2023-04" db="EMBL/GenBank/DDBJ databases">
        <title>Phytophthora fragariaefolia NBRC 109709.</title>
        <authorList>
            <person name="Ichikawa N."/>
            <person name="Sato H."/>
            <person name="Tonouchi N."/>
        </authorList>
    </citation>
    <scope>NUCLEOTIDE SEQUENCE</scope>
    <source>
        <strain evidence="1">NBRC 109709</strain>
    </source>
</reference>
<dbReference type="EMBL" id="BSXT01003895">
    <property type="protein sequence ID" value="GMF56041.1"/>
    <property type="molecule type" value="Genomic_DNA"/>
</dbReference>
<evidence type="ECO:0000313" key="1">
    <source>
        <dbReference type="EMBL" id="GMF56041.1"/>
    </source>
</evidence>
<protein>
    <submittedName>
        <fullName evidence="1">Unnamed protein product</fullName>
    </submittedName>
</protein>